<dbReference type="RefSeq" id="WP_166378697.1">
    <property type="nucleotide sequence ID" value="NZ_BAAATT010000005.1"/>
</dbReference>
<dbReference type="Gene3D" id="2.115.10.20">
    <property type="entry name" value="Glycosyl hydrolase domain, family 43"/>
    <property type="match status" value="1"/>
</dbReference>
<dbReference type="SUPFAM" id="SSF75005">
    <property type="entry name" value="Arabinanase/levansucrase/invertase"/>
    <property type="match status" value="1"/>
</dbReference>
<keyword evidence="6" id="KW-1185">Reference proteome</keyword>
<gene>
    <name evidence="5" type="ORF">Cme02nite_48220</name>
</gene>
<organism evidence="5 6">
    <name type="scientific">Catellatospora methionotrophica</name>
    <dbReference type="NCBI Taxonomy" id="121620"/>
    <lineage>
        <taxon>Bacteria</taxon>
        <taxon>Bacillati</taxon>
        <taxon>Actinomycetota</taxon>
        <taxon>Actinomycetes</taxon>
        <taxon>Micromonosporales</taxon>
        <taxon>Micromonosporaceae</taxon>
        <taxon>Catellatospora</taxon>
    </lineage>
</organism>
<evidence type="ECO:0000256" key="2">
    <source>
        <dbReference type="ARBA" id="ARBA00022801"/>
    </source>
</evidence>
<dbReference type="PANTHER" id="PTHR22925">
    <property type="entry name" value="GLYCOSYL HYDROLASE 43 FAMILY MEMBER"/>
    <property type="match status" value="1"/>
</dbReference>
<evidence type="ECO:0000313" key="6">
    <source>
        <dbReference type="Proteomes" id="UP000660339"/>
    </source>
</evidence>
<dbReference type="EMBL" id="BONJ01000027">
    <property type="protein sequence ID" value="GIG16490.1"/>
    <property type="molecule type" value="Genomic_DNA"/>
</dbReference>
<dbReference type="InterPro" id="IPR023296">
    <property type="entry name" value="Glyco_hydro_beta-prop_sf"/>
</dbReference>
<evidence type="ECO:0000256" key="3">
    <source>
        <dbReference type="ARBA" id="ARBA00023295"/>
    </source>
</evidence>
<name>A0A8J3LD93_9ACTN</name>
<accession>A0A8J3LD93</accession>
<dbReference type="AlphaFoldDB" id="A0A8J3LD93"/>
<dbReference type="PANTHER" id="PTHR22925:SF3">
    <property type="entry name" value="GLYCOSYL HYDROLASE FAMILY PROTEIN 43"/>
    <property type="match status" value="1"/>
</dbReference>
<keyword evidence="2" id="KW-0378">Hydrolase</keyword>
<dbReference type="InterPro" id="IPR006710">
    <property type="entry name" value="Glyco_hydro_43"/>
</dbReference>
<feature type="chain" id="PRO_5035263971" description="Glycosyl hydrolases family 43" evidence="4">
    <location>
        <begin position="25"/>
        <end position="787"/>
    </location>
</feature>
<feature type="signal peptide" evidence="4">
    <location>
        <begin position="1"/>
        <end position="24"/>
    </location>
</feature>
<dbReference type="GO" id="GO:0005975">
    <property type="term" value="P:carbohydrate metabolic process"/>
    <property type="evidence" value="ECO:0007669"/>
    <property type="project" value="InterPro"/>
</dbReference>
<dbReference type="Proteomes" id="UP000660339">
    <property type="component" value="Unassembled WGS sequence"/>
</dbReference>
<keyword evidence="4" id="KW-0732">Signal</keyword>
<comment type="similarity">
    <text evidence="1">Belongs to the glycosyl hydrolase 43 family.</text>
</comment>
<reference evidence="5" key="1">
    <citation type="submission" date="2021-01" db="EMBL/GenBank/DDBJ databases">
        <title>Whole genome shotgun sequence of Catellatospora methionotrophica NBRC 14553.</title>
        <authorList>
            <person name="Komaki H."/>
            <person name="Tamura T."/>
        </authorList>
    </citation>
    <scope>NUCLEOTIDE SEQUENCE</scope>
    <source>
        <strain evidence="5">NBRC 14553</strain>
    </source>
</reference>
<sequence length="787" mass="80794">MRRLSAVACAVMAVLWLIPGAAHADTVVTLVNNDSAGHQLSRFDTGGNALDAHDGSLLQVGDLYYLYGTSYSCGYTYNAGPNASGFCGFKAYSSPDLVHWTDRGYIVAPGQCRYCFRPHVIYNQSTATYVMWADMGLGNSYGVFTSPAPTGLFTRRANPALAVGGAVDAALFADSDGSAYVIHNTTIVGAGLTADMVVERLTPDYLNTTGQYVRLGLGNVEAFAAFKRDGVYHVLMSDPTCAYCAGSTGEVTATSMLGPWSGIWYDPNGFDINNNRPQPRNRSRIVNADNCGGQPLAVLPITRTGGTDHLFVADRWVANLPAGSNPNQSLANFHLGPLAFDGAGTLQSFTCADTAAVTLPGTPVGGYNASPDRDQHSGFAGFRHYCDISGDVWRQQSFTPSRTGLLTSVAVTTFQRDQPTLPLTVDIVDTATGALLQSSSLAPATVGWAPSALAVHPNVAVTAGHSYTARLHTASTQGCYGFEYNDANPYPGGSESYSTNGGGGFTGETARDLKFTTDVNTAGAYVPEGLPAGYTYCAGEGGTCAFTGTRTVAYGAGAYRYVTATGTTPCGIVAFGGDPAVGVLKSCYLAPAGGPSGYTSCAGEGGTCSFTGTRTVAYGSAGSFAYRVASGATACGVAAFGRDPLPGVLKSCYLAGPGAPAGGWQQCAAEGGTCAVSGPTTVMYGNQGSFHTRQASAPVPCTASGFGGTPPGDGARACYVATGGPAGYGAACAAENGTCAFTGFRTVAYGAAGRFTYRSLSAGTACTNTAFGLDPVYGTAKNCYLAP</sequence>
<evidence type="ECO:0000256" key="4">
    <source>
        <dbReference type="SAM" id="SignalP"/>
    </source>
</evidence>
<comment type="caution">
    <text evidence="5">The sequence shown here is derived from an EMBL/GenBank/DDBJ whole genome shotgun (WGS) entry which is preliminary data.</text>
</comment>
<evidence type="ECO:0008006" key="7">
    <source>
        <dbReference type="Google" id="ProtNLM"/>
    </source>
</evidence>
<evidence type="ECO:0000256" key="1">
    <source>
        <dbReference type="ARBA" id="ARBA00009865"/>
    </source>
</evidence>
<dbReference type="Pfam" id="PF04616">
    <property type="entry name" value="Glyco_hydro_43"/>
    <property type="match status" value="1"/>
</dbReference>
<proteinExistence type="inferred from homology"/>
<dbReference type="GO" id="GO:0004553">
    <property type="term" value="F:hydrolase activity, hydrolyzing O-glycosyl compounds"/>
    <property type="evidence" value="ECO:0007669"/>
    <property type="project" value="InterPro"/>
</dbReference>
<keyword evidence="3" id="KW-0326">Glycosidase</keyword>
<protein>
    <recommendedName>
        <fullName evidence="7">Glycosyl hydrolases family 43</fullName>
    </recommendedName>
</protein>
<evidence type="ECO:0000313" key="5">
    <source>
        <dbReference type="EMBL" id="GIG16490.1"/>
    </source>
</evidence>